<sequence length="71" mass="8415">MVTTEEYNNSMIHVLEGVYHSLYIWYFIFGECAMNECIGSNLVVTFRLLYNSRNSLGFYLSERFHFLKKSS</sequence>
<name>K3ZPP5_SETIT</name>
<dbReference type="HOGENOM" id="CLU_2744864_0_0_1"/>
<dbReference type="Gramene" id="KQK95304">
    <property type="protein sequence ID" value="KQK95304"/>
    <property type="gene ID" value="SETIT_028575mg"/>
</dbReference>
<reference evidence="1" key="2">
    <citation type="submission" date="2018-08" db="UniProtKB">
        <authorList>
            <consortium name="EnsemblPlants"/>
        </authorList>
    </citation>
    <scope>IDENTIFICATION</scope>
    <source>
        <strain evidence="1">Yugu1</strain>
    </source>
</reference>
<evidence type="ECO:0000313" key="1">
    <source>
        <dbReference type="EnsemblPlants" id="KQK95304"/>
    </source>
</evidence>
<accession>K3ZPP5</accession>
<dbReference type="Proteomes" id="UP000004995">
    <property type="component" value="Unassembled WGS sequence"/>
</dbReference>
<proteinExistence type="predicted"/>
<organism evidence="1 2">
    <name type="scientific">Setaria italica</name>
    <name type="common">Foxtail millet</name>
    <name type="synonym">Panicum italicum</name>
    <dbReference type="NCBI Taxonomy" id="4555"/>
    <lineage>
        <taxon>Eukaryota</taxon>
        <taxon>Viridiplantae</taxon>
        <taxon>Streptophyta</taxon>
        <taxon>Embryophyta</taxon>
        <taxon>Tracheophyta</taxon>
        <taxon>Spermatophyta</taxon>
        <taxon>Magnoliopsida</taxon>
        <taxon>Liliopsida</taxon>
        <taxon>Poales</taxon>
        <taxon>Poaceae</taxon>
        <taxon>PACMAD clade</taxon>
        <taxon>Panicoideae</taxon>
        <taxon>Panicodae</taxon>
        <taxon>Paniceae</taxon>
        <taxon>Cenchrinae</taxon>
        <taxon>Setaria</taxon>
    </lineage>
</organism>
<dbReference type="InParanoid" id="K3ZPP5"/>
<dbReference type="EnsemblPlants" id="KQK95304">
    <property type="protein sequence ID" value="KQK95304"/>
    <property type="gene ID" value="SETIT_028575mg"/>
</dbReference>
<keyword evidence="2" id="KW-1185">Reference proteome</keyword>
<protein>
    <submittedName>
        <fullName evidence="1">Uncharacterized protein</fullName>
    </submittedName>
</protein>
<reference evidence="2" key="1">
    <citation type="journal article" date="2012" name="Nat. Biotechnol.">
        <title>Reference genome sequence of the model plant Setaria.</title>
        <authorList>
            <person name="Bennetzen J.L."/>
            <person name="Schmutz J."/>
            <person name="Wang H."/>
            <person name="Percifield R."/>
            <person name="Hawkins J."/>
            <person name="Pontaroli A.C."/>
            <person name="Estep M."/>
            <person name="Feng L."/>
            <person name="Vaughn J.N."/>
            <person name="Grimwood J."/>
            <person name="Jenkins J."/>
            <person name="Barry K."/>
            <person name="Lindquist E."/>
            <person name="Hellsten U."/>
            <person name="Deshpande S."/>
            <person name="Wang X."/>
            <person name="Wu X."/>
            <person name="Mitros T."/>
            <person name="Triplett J."/>
            <person name="Yang X."/>
            <person name="Ye C.Y."/>
            <person name="Mauro-Herrera M."/>
            <person name="Wang L."/>
            <person name="Li P."/>
            <person name="Sharma M."/>
            <person name="Sharma R."/>
            <person name="Ronald P.C."/>
            <person name="Panaud O."/>
            <person name="Kellogg E.A."/>
            <person name="Brutnell T.P."/>
            <person name="Doust A.N."/>
            <person name="Tuskan G.A."/>
            <person name="Rokhsar D."/>
            <person name="Devos K.M."/>
        </authorList>
    </citation>
    <scope>NUCLEOTIDE SEQUENCE [LARGE SCALE GENOMIC DNA]</scope>
    <source>
        <strain evidence="2">cv. Yugu1</strain>
    </source>
</reference>
<evidence type="ECO:0000313" key="2">
    <source>
        <dbReference type="Proteomes" id="UP000004995"/>
    </source>
</evidence>
<dbReference type="EMBL" id="AGNK02005136">
    <property type="status" value="NOT_ANNOTATED_CDS"/>
    <property type="molecule type" value="Genomic_DNA"/>
</dbReference>
<dbReference type="AlphaFoldDB" id="K3ZPP5"/>